<accession>A0A4R3Z6G0</accession>
<dbReference type="SMART" id="SM00646">
    <property type="entry name" value="Ami_3"/>
    <property type="match status" value="1"/>
</dbReference>
<dbReference type="RefSeq" id="WP_132226326.1">
    <property type="nucleotide sequence ID" value="NZ_JANKBF010000004.1"/>
</dbReference>
<feature type="compositionally biased region" description="Low complexity" evidence="2">
    <location>
        <begin position="238"/>
        <end position="252"/>
    </location>
</feature>
<dbReference type="GO" id="GO:0009253">
    <property type="term" value="P:peptidoglycan catabolic process"/>
    <property type="evidence" value="ECO:0007669"/>
    <property type="project" value="InterPro"/>
</dbReference>
<protein>
    <submittedName>
        <fullName evidence="5">N-acetylmuramoyl-L-alanine amidase</fullName>
    </submittedName>
</protein>
<dbReference type="PANTHER" id="PTHR30404">
    <property type="entry name" value="N-ACETYLMURAMOYL-L-ALANINE AMIDASE"/>
    <property type="match status" value="1"/>
</dbReference>
<dbReference type="InterPro" id="IPR002508">
    <property type="entry name" value="MurNAc-LAA_cat"/>
</dbReference>
<dbReference type="InterPro" id="IPR050695">
    <property type="entry name" value="N-acetylmuramoyl_amidase_3"/>
</dbReference>
<keyword evidence="3" id="KW-0472">Membrane</keyword>
<gene>
    <name evidence="5" type="ORF">EDD60_10686</name>
</gene>
<dbReference type="Gene3D" id="2.60.40.10">
    <property type="entry name" value="Immunoglobulins"/>
    <property type="match status" value="1"/>
</dbReference>
<proteinExistence type="predicted"/>
<dbReference type="Proteomes" id="UP000295515">
    <property type="component" value="Unassembled WGS sequence"/>
</dbReference>
<keyword evidence="3" id="KW-1133">Transmembrane helix</keyword>
<dbReference type="Gene3D" id="3.40.630.40">
    <property type="entry name" value="Zn-dependent exopeptidases"/>
    <property type="match status" value="1"/>
</dbReference>
<evidence type="ECO:0000256" key="2">
    <source>
        <dbReference type="SAM" id="MobiDB-lite"/>
    </source>
</evidence>
<evidence type="ECO:0000256" key="3">
    <source>
        <dbReference type="SAM" id="Phobius"/>
    </source>
</evidence>
<reference evidence="5 6" key="1">
    <citation type="submission" date="2019-03" db="EMBL/GenBank/DDBJ databases">
        <title>Genomic Encyclopedia of Type Strains, Phase IV (KMG-IV): sequencing the most valuable type-strain genomes for metagenomic binning, comparative biology and taxonomic classification.</title>
        <authorList>
            <person name="Goeker M."/>
        </authorList>
    </citation>
    <scope>NUCLEOTIDE SEQUENCE [LARGE SCALE GENOMIC DNA]</scope>
    <source>
        <strain evidence="5 6">DSM 29487</strain>
    </source>
</reference>
<evidence type="ECO:0000259" key="4">
    <source>
        <dbReference type="SMART" id="SM00646"/>
    </source>
</evidence>
<comment type="caution">
    <text evidence="5">The sequence shown here is derived from an EMBL/GenBank/DDBJ whole genome shotgun (WGS) entry which is preliminary data.</text>
</comment>
<keyword evidence="6" id="KW-1185">Reference proteome</keyword>
<feature type="transmembrane region" description="Helical" evidence="3">
    <location>
        <begin position="5"/>
        <end position="25"/>
    </location>
</feature>
<dbReference type="GO" id="GO:0008745">
    <property type="term" value="F:N-acetylmuramoyl-L-alanine amidase activity"/>
    <property type="evidence" value="ECO:0007669"/>
    <property type="project" value="InterPro"/>
</dbReference>
<organism evidence="5 6">
    <name type="scientific">Longibaculum muris</name>
    <dbReference type="NCBI Taxonomy" id="1796628"/>
    <lineage>
        <taxon>Bacteria</taxon>
        <taxon>Bacillati</taxon>
        <taxon>Bacillota</taxon>
        <taxon>Erysipelotrichia</taxon>
        <taxon>Erysipelotrichales</taxon>
        <taxon>Coprobacillaceae</taxon>
        <taxon>Longibaculum</taxon>
    </lineage>
</organism>
<keyword evidence="1" id="KW-0378">Hydrolase</keyword>
<dbReference type="InterPro" id="IPR013783">
    <property type="entry name" value="Ig-like_fold"/>
</dbReference>
<name>A0A4R3Z6G0_9FIRM</name>
<dbReference type="CDD" id="cd02696">
    <property type="entry name" value="MurNAc-LAA"/>
    <property type="match status" value="1"/>
</dbReference>
<dbReference type="GO" id="GO:0030288">
    <property type="term" value="C:outer membrane-bounded periplasmic space"/>
    <property type="evidence" value="ECO:0007669"/>
    <property type="project" value="TreeGrafter"/>
</dbReference>
<dbReference type="AlphaFoldDB" id="A0A4R3Z6G0"/>
<sequence length="421" mass="46884">MKKKVIEIVSGIVVVCLCIGGYFYFDYQHQQKIIDSISLEFNDMNQVEYGQAVSAESFIKSTNGEIQYQETVDEMKIGKQTLKFIIKKEGYTKEFTYECMVKDTKAPEIILTKTKDQIKYGGKFDITKYIKSIKDPVDGDLRYKKESEVKEGDSNYYTYHNDIDTKKPKDYKINIIAVDKNQNKTEKTLTITVLKEDKSQPTTSSTTPYVSKPNNKVIVINPGHQARGNNAKEAIGPGSSKTKAKVTTGATGISSHKTESQINLEIGLKLKSELQARGYTVVMTRTSQNVNMSNQQRAQVGNQNNAAAVIHLHCDSSDDSRVTGAHTIAIAKNNPYCPQLYGASSSLAQKVIQSYCQATGIRNRGVSYCNDLTGLNWSQVPAIYIEMGFLSHSREDQSLASSSFQQKCAQGIANGIDQYLR</sequence>
<feature type="domain" description="MurNAc-LAA" evidence="4">
    <location>
        <begin position="298"/>
        <end position="417"/>
    </location>
</feature>
<evidence type="ECO:0000313" key="5">
    <source>
        <dbReference type="EMBL" id="TCW00746.1"/>
    </source>
</evidence>
<dbReference type="Pfam" id="PF01520">
    <property type="entry name" value="Amidase_3"/>
    <property type="match status" value="1"/>
</dbReference>
<dbReference type="EMBL" id="SMCQ01000006">
    <property type="protein sequence ID" value="TCW00746.1"/>
    <property type="molecule type" value="Genomic_DNA"/>
</dbReference>
<dbReference type="SUPFAM" id="SSF53187">
    <property type="entry name" value="Zn-dependent exopeptidases"/>
    <property type="match status" value="1"/>
</dbReference>
<dbReference type="PANTHER" id="PTHR30404:SF0">
    <property type="entry name" value="N-ACETYLMURAMOYL-L-ALANINE AMIDASE AMIC"/>
    <property type="match status" value="1"/>
</dbReference>
<evidence type="ECO:0000256" key="1">
    <source>
        <dbReference type="ARBA" id="ARBA00022801"/>
    </source>
</evidence>
<feature type="region of interest" description="Disordered" evidence="2">
    <location>
        <begin position="227"/>
        <end position="252"/>
    </location>
</feature>
<keyword evidence="3" id="KW-0812">Transmembrane</keyword>
<evidence type="ECO:0000313" key="6">
    <source>
        <dbReference type="Proteomes" id="UP000295515"/>
    </source>
</evidence>
<dbReference type="GeneID" id="98915047"/>